<feature type="transmembrane region" description="Helical" evidence="1">
    <location>
        <begin position="60"/>
        <end position="81"/>
    </location>
</feature>
<dbReference type="STRING" id="22663.A0A2I0LA97"/>
<keyword evidence="3" id="KW-1185">Reference proteome</keyword>
<name>A0A2I0LA97_PUNGR</name>
<gene>
    <name evidence="2" type="ORF">CRG98_002011</name>
</gene>
<dbReference type="AlphaFoldDB" id="A0A2I0LA97"/>
<keyword evidence="1" id="KW-0472">Membrane</keyword>
<reference evidence="2 3" key="1">
    <citation type="submission" date="2017-11" db="EMBL/GenBank/DDBJ databases">
        <title>De-novo sequencing of pomegranate (Punica granatum L.) genome.</title>
        <authorList>
            <person name="Akparov Z."/>
            <person name="Amiraslanov A."/>
            <person name="Hajiyeva S."/>
            <person name="Abbasov M."/>
            <person name="Kaur K."/>
            <person name="Hamwieh A."/>
            <person name="Solovyev V."/>
            <person name="Salamov A."/>
            <person name="Braich B."/>
            <person name="Kosarev P."/>
            <person name="Mahmoud A."/>
            <person name="Hajiyev E."/>
            <person name="Babayeva S."/>
            <person name="Izzatullayeva V."/>
            <person name="Mammadov A."/>
            <person name="Mammadov A."/>
            <person name="Sharifova S."/>
            <person name="Ojaghi J."/>
            <person name="Eynullazada K."/>
            <person name="Bayramov B."/>
            <person name="Abdulazimova A."/>
            <person name="Shahmuradov I."/>
        </authorList>
    </citation>
    <scope>NUCLEOTIDE SEQUENCE [LARGE SCALE GENOMIC DNA]</scope>
    <source>
        <strain evidence="3">cv. AG2017</strain>
        <tissue evidence="2">Leaf</tissue>
    </source>
</reference>
<sequence length="137" mass="14952">MELAKLTLNQFNVSANRLDGEVPLVFNHGLFISSSMGNPGLGSPNLNPLPRCSKPGKGKLYIVAVLTICALVLLVSLTWFLRAKLHVCRGMRKSLWKITMFRRVGFSHDPEMETTSKFGACGRFQGDEAKAAGGGAW</sequence>
<keyword evidence="1" id="KW-1133">Transmembrane helix</keyword>
<accession>A0A2I0LA97</accession>
<organism evidence="2 3">
    <name type="scientific">Punica granatum</name>
    <name type="common">Pomegranate</name>
    <dbReference type="NCBI Taxonomy" id="22663"/>
    <lineage>
        <taxon>Eukaryota</taxon>
        <taxon>Viridiplantae</taxon>
        <taxon>Streptophyta</taxon>
        <taxon>Embryophyta</taxon>
        <taxon>Tracheophyta</taxon>
        <taxon>Spermatophyta</taxon>
        <taxon>Magnoliopsida</taxon>
        <taxon>eudicotyledons</taxon>
        <taxon>Gunneridae</taxon>
        <taxon>Pentapetalae</taxon>
        <taxon>rosids</taxon>
        <taxon>malvids</taxon>
        <taxon>Myrtales</taxon>
        <taxon>Lythraceae</taxon>
        <taxon>Punica</taxon>
    </lineage>
</organism>
<comment type="caution">
    <text evidence="2">The sequence shown here is derived from an EMBL/GenBank/DDBJ whole genome shotgun (WGS) entry which is preliminary data.</text>
</comment>
<dbReference type="EMBL" id="PGOL01000087">
    <property type="protein sequence ID" value="PKI77609.1"/>
    <property type="molecule type" value="Genomic_DNA"/>
</dbReference>
<evidence type="ECO:0000256" key="1">
    <source>
        <dbReference type="SAM" id="Phobius"/>
    </source>
</evidence>
<dbReference type="Proteomes" id="UP000233551">
    <property type="component" value="Unassembled WGS sequence"/>
</dbReference>
<protein>
    <submittedName>
        <fullName evidence="2">Uncharacterized protein</fullName>
    </submittedName>
</protein>
<evidence type="ECO:0000313" key="2">
    <source>
        <dbReference type="EMBL" id="PKI77609.1"/>
    </source>
</evidence>
<proteinExistence type="predicted"/>
<evidence type="ECO:0000313" key="3">
    <source>
        <dbReference type="Proteomes" id="UP000233551"/>
    </source>
</evidence>
<keyword evidence="1" id="KW-0812">Transmembrane</keyword>